<dbReference type="Proteomes" id="UP000265618">
    <property type="component" value="Unassembled WGS sequence"/>
</dbReference>
<dbReference type="InterPro" id="IPR027370">
    <property type="entry name" value="Znf-RING_euk"/>
</dbReference>
<feature type="compositionally biased region" description="Polar residues" evidence="5">
    <location>
        <begin position="51"/>
        <end position="65"/>
    </location>
</feature>
<evidence type="ECO:0000313" key="7">
    <source>
        <dbReference type="EMBL" id="GIQ89446.1"/>
    </source>
</evidence>
<feature type="compositionally biased region" description="Basic and acidic residues" evidence="5">
    <location>
        <begin position="1"/>
        <end position="18"/>
    </location>
</feature>
<keyword evidence="8" id="KW-1185">Reference proteome</keyword>
<protein>
    <recommendedName>
        <fullName evidence="6">RING-type domain-containing protein</fullName>
    </recommendedName>
</protein>
<feature type="compositionally biased region" description="Gly residues" evidence="5">
    <location>
        <begin position="67"/>
        <end position="85"/>
    </location>
</feature>
<accession>A0A9K3D5Y4</accession>
<organism evidence="7 8">
    <name type="scientific">Kipferlia bialata</name>
    <dbReference type="NCBI Taxonomy" id="797122"/>
    <lineage>
        <taxon>Eukaryota</taxon>
        <taxon>Metamonada</taxon>
        <taxon>Carpediemonas-like organisms</taxon>
        <taxon>Kipferlia</taxon>
    </lineage>
</organism>
<comment type="caution">
    <text evidence="7">The sequence shown here is derived from an EMBL/GenBank/DDBJ whole genome shotgun (WGS) entry which is preliminary data.</text>
</comment>
<reference evidence="7 8" key="1">
    <citation type="journal article" date="2018" name="PLoS ONE">
        <title>The draft genome of Kipferlia bialata reveals reductive genome evolution in fornicate parasites.</title>
        <authorList>
            <person name="Tanifuji G."/>
            <person name="Takabayashi S."/>
            <person name="Kume K."/>
            <person name="Takagi M."/>
            <person name="Nakayama T."/>
            <person name="Kamikawa R."/>
            <person name="Inagaki Y."/>
            <person name="Hashimoto T."/>
        </authorList>
    </citation>
    <scope>NUCLEOTIDE SEQUENCE [LARGE SCALE GENOMIC DNA]</scope>
    <source>
        <strain evidence="7">NY0173</strain>
    </source>
</reference>
<evidence type="ECO:0000256" key="5">
    <source>
        <dbReference type="SAM" id="MobiDB-lite"/>
    </source>
</evidence>
<dbReference type="Gene3D" id="3.30.40.10">
    <property type="entry name" value="Zinc/RING finger domain, C3HC4 (zinc finger)"/>
    <property type="match status" value="1"/>
</dbReference>
<evidence type="ECO:0000259" key="6">
    <source>
        <dbReference type="PROSITE" id="PS50089"/>
    </source>
</evidence>
<dbReference type="SUPFAM" id="SSF57850">
    <property type="entry name" value="RING/U-box"/>
    <property type="match status" value="1"/>
</dbReference>
<dbReference type="InterPro" id="IPR017907">
    <property type="entry name" value="Znf_RING_CS"/>
</dbReference>
<dbReference type="GO" id="GO:0008270">
    <property type="term" value="F:zinc ion binding"/>
    <property type="evidence" value="ECO:0007669"/>
    <property type="project" value="UniProtKB-KW"/>
</dbReference>
<dbReference type="OrthoDB" id="6270329at2759"/>
<evidence type="ECO:0000256" key="1">
    <source>
        <dbReference type="ARBA" id="ARBA00022723"/>
    </source>
</evidence>
<feature type="non-terminal residue" evidence="7">
    <location>
        <position position="1"/>
    </location>
</feature>
<dbReference type="EMBL" id="BDIP01005052">
    <property type="protein sequence ID" value="GIQ89446.1"/>
    <property type="molecule type" value="Genomic_DNA"/>
</dbReference>
<dbReference type="Pfam" id="PF13445">
    <property type="entry name" value="zf-RING_UBOX"/>
    <property type="match status" value="1"/>
</dbReference>
<keyword evidence="3" id="KW-0862">Zinc</keyword>
<dbReference type="InterPro" id="IPR001841">
    <property type="entry name" value="Znf_RING"/>
</dbReference>
<dbReference type="SMART" id="SM00184">
    <property type="entry name" value="RING"/>
    <property type="match status" value="1"/>
</dbReference>
<dbReference type="PROSITE" id="PS00518">
    <property type="entry name" value="ZF_RING_1"/>
    <property type="match status" value="1"/>
</dbReference>
<feature type="compositionally biased region" description="Basic and acidic residues" evidence="5">
    <location>
        <begin position="35"/>
        <end position="50"/>
    </location>
</feature>
<gene>
    <name evidence="7" type="ORF">KIPB_011913</name>
</gene>
<keyword evidence="1" id="KW-0479">Metal-binding</keyword>
<evidence type="ECO:0000256" key="2">
    <source>
        <dbReference type="ARBA" id="ARBA00022771"/>
    </source>
</evidence>
<keyword evidence="2 4" id="KW-0863">Zinc-finger</keyword>
<feature type="region of interest" description="Disordered" evidence="5">
    <location>
        <begin position="1"/>
        <end position="85"/>
    </location>
</feature>
<dbReference type="InterPro" id="IPR013083">
    <property type="entry name" value="Znf_RING/FYVE/PHD"/>
</dbReference>
<sequence>MKKDKDRARENAMREMKAKKSMWMEQRQRALANGGERERESGREQQRERATPTSSSASYRTPTRTQGNGGSERGGGSAYGSGGGGYEGQGSVDSLAASASLGASDPNLTHLLSTLSTQIKEEMRHEFGSSQGTRSGSGGGGSDIVLSCPVCQCMYMRGRGSDPVTLFPCGHSLCKGCLKDISKDRRPICPLCRTGIDSSADSVVL</sequence>
<evidence type="ECO:0000313" key="8">
    <source>
        <dbReference type="Proteomes" id="UP000265618"/>
    </source>
</evidence>
<dbReference type="PROSITE" id="PS50089">
    <property type="entry name" value="ZF_RING_2"/>
    <property type="match status" value="1"/>
</dbReference>
<dbReference type="AlphaFoldDB" id="A0A9K3D5Y4"/>
<feature type="domain" description="RING-type" evidence="6">
    <location>
        <begin position="148"/>
        <end position="193"/>
    </location>
</feature>
<evidence type="ECO:0000256" key="3">
    <source>
        <dbReference type="ARBA" id="ARBA00022833"/>
    </source>
</evidence>
<proteinExistence type="predicted"/>
<evidence type="ECO:0000256" key="4">
    <source>
        <dbReference type="PROSITE-ProRule" id="PRU00175"/>
    </source>
</evidence>
<name>A0A9K3D5Y4_9EUKA</name>